<evidence type="ECO:0000313" key="2">
    <source>
        <dbReference type="EMBL" id="TQL40432.1"/>
    </source>
</evidence>
<dbReference type="Pfam" id="PF19700">
    <property type="entry name" value="DUF6198"/>
    <property type="match status" value="1"/>
</dbReference>
<keyword evidence="1" id="KW-0472">Membrane</keyword>
<sequence>MTRRITQLLLGLALFGLSITMMLRGVVGIPPWDVFTQGFVNVTGLPFGMLTIIISVVLLLAWIPLRQKPGIGTVGNALLVGAFIQLFLGMTTVPEELWQRILLFAAGLVLNGFATGLYIGARFGPGPRDGLMTGLHRVTGKPIWLVRTSIEIVVVAIGWMLGGNVGIGTLAFALLIGPLVHFFMPLLHVPPARSE</sequence>
<protein>
    <submittedName>
        <fullName evidence="2">Putative membrane protein YczE</fullName>
    </submittedName>
</protein>
<organism evidence="2 3">
    <name type="scientific">Homoserinimonas aerilata</name>
    <dbReference type="NCBI Taxonomy" id="1162970"/>
    <lineage>
        <taxon>Bacteria</taxon>
        <taxon>Bacillati</taxon>
        <taxon>Actinomycetota</taxon>
        <taxon>Actinomycetes</taxon>
        <taxon>Micrococcales</taxon>
        <taxon>Microbacteriaceae</taxon>
        <taxon>Homoserinimonas</taxon>
    </lineage>
</organism>
<feature type="transmembrane region" description="Helical" evidence="1">
    <location>
        <begin position="142"/>
        <end position="161"/>
    </location>
</feature>
<name>A0A542XX69_9MICO</name>
<accession>A0A542XX69</accession>
<dbReference type="InterPro" id="IPR038750">
    <property type="entry name" value="YczE/YyaS-like"/>
</dbReference>
<dbReference type="PANTHER" id="PTHR40078">
    <property type="entry name" value="INTEGRAL MEMBRANE PROTEIN-RELATED"/>
    <property type="match status" value="1"/>
</dbReference>
<dbReference type="OrthoDB" id="154912at2"/>
<keyword evidence="3" id="KW-1185">Reference proteome</keyword>
<gene>
    <name evidence="2" type="ORF">FB562_2641</name>
</gene>
<proteinExistence type="predicted"/>
<comment type="caution">
    <text evidence="2">The sequence shown here is derived from an EMBL/GenBank/DDBJ whole genome shotgun (WGS) entry which is preliminary data.</text>
</comment>
<reference evidence="2 3" key="1">
    <citation type="submission" date="2019-06" db="EMBL/GenBank/DDBJ databases">
        <title>Sequencing the genomes of 1000 actinobacteria strains.</title>
        <authorList>
            <person name="Klenk H.-P."/>
        </authorList>
    </citation>
    <scope>NUCLEOTIDE SEQUENCE [LARGE SCALE GENOMIC DNA]</scope>
    <source>
        <strain evidence="2 3">DSM 26477</strain>
    </source>
</reference>
<feature type="transmembrane region" description="Helical" evidence="1">
    <location>
        <begin position="70"/>
        <end position="89"/>
    </location>
</feature>
<dbReference type="AlphaFoldDB" id="A0A542XX69"/>
<keyword evidence="1" id="KW-1133">Transmembrane helix</keyword>
<dbReference type="EMBL" id="VFOM01000005">
    <property type="protein sequence ID" value="TQL40432.1"/>
    <property type="molecule type" value="Genomic_DNA"/>
</dbReference>
<evidence type="ECO:0000256" key="1">
    <source>
        <dbReference type="SAM" id="Phobius"/>
    </source>
</evidence>
<dbReference type="PANTHER" id="PTHR40078:SF1">
    <property type="entry name" value="INTEGRAL MEMBRANE PROTEIN"/>
    <property type="match status" value="1"/>
</dbReference>
<feature type="transmembrane region" description="Helical" evidence="1">
    <location>
        <begin position="167"/>
        <end position="187"/>
    </location>
</feature>
<feature type="transmembrane region" description="Helical" evidence="1">
    <location>
        <begin position="44"/>
        <end position="63"/>
    </location>
</feature>
<evidence type="ECO:0000313" key="3">
    <source>
        <dbReference type="Proteomes" id="UP000317998"/>
    </source>
</evidence>
<feature type="transmembrane region" description="Helical" evidence="1">
    <location>
        <begin position="101"/>
        <end position="121"/>
    </location>
</feature>
<keyword evidence="1" id="KW-0812">Transmembrane</keyword>
<dbReference type="Proteomes" id="UP000317998">
    <property type="component" value="Unassembled WGS sequence"/>
</dbReference>